<proteinExistence type="predicted"/>
<dbReference type="Pfam" id="PF06210">
    <property type="entry name" value="DUF1003"/>
    <property type="match status" value="1"/>
</dbReference>
<keyword evidence="2" id="KW-0812">Transmembrane</keyword>
<accession>Q0RCY1</accession>
<dbReference type="AlphaFoldDB" id="Q0RCY1"/>
<dbReference type="RefSeq" id="WP_011607121.1">
    <property type="nucleotide sequence ID" value="NC_008278.1"/>
</dbReference>
<organism evidence="3 4">
    <name type="scientific">Frankia alni (strain DSM 45986 / CECT 9034 / ACN14a)</name>
    <dbReference type="NCBI Taxonomy" id="326424"/>
    <lineage>
        <taxon>Bacteria</taxon>
        <taxon>Bacillati</taxon>
        <taxon>Actinomycetota</taxon>
        <taxon>Actinomycetes</taxon>
        <taxon>Frankiales</taxon>
        <taxon>Frankiaceae</taxon>
        <taxon>Frankia</taxon>
    </lineage>
</organism>
<dbReference type="PANTHER" id="PTHR41386:SF1">
    <property type="entry name" value="MEMBRANE PROTEIN"/>
    <property type="match status" value="1"/>
</dbReference>
<feature type="region of interest" description="Disordered" evidence="1">
    <location>
        <begin position="1"/>
        <end position="22"/>
    </location>
</feature>
<evidence type="ECO:0000256" key="2">
    <source>
        <dbReference type="SAM" id="Phobius"/>
    </source>
</evidence>
<feature type="transmembrane region" description="Helical" evidence="2">
    <location>
        <begin position="75"/>
        <end position="96"/>
    </location>
</feature>
<evidence type="ECO:0000256" key="1">
    <source>
        <dbReference type="SAM" id="MobiDB-lite"/>
    </source>
</evidence>
<dbReference type="KEGG" id="fal:FRAAL6069"/>
<dbReference type="PANTHER" id="PTHR41386">
    <property type="entry name" value="INTEGRAL MEMBRANE PROTEIN-RELATED"/>
    <property type="match status" value="1"/>
</dbReference>
<dbReference type="InterPro" id="IPR010406">
    <property type="entry name" value="DUF1003"/>
</dbReference>
<keyword evidence="2" id="KW-1133">Transmembrane helix</keyword>
<keyword evidence="4" id="KW-1185">Reference proteome</keyword>
<dbReference type="HOGENOM" id="CLU_060278_0_0_11"/>
<dbReference type="EMBL" id="CT573213">
    <property type="protein sequence ID" value="CAJ64693.1"/>
    <property type="molecule type" value="Genomic_DNA"/>
</dbReference>
<gene>
    <name evidence="3" type="ordered locus">FRAAL6069</name>
</gene>
<dbReference type="STRING" id="326424.FRAAL6069"/>
<evidence type="ECO:0000313" key="4">
    <source>
        <dbReference type="Proteomes" id="UP000000657"/>
    </source>
</evidence>
<protein>
    <submittedName>
        <fullName evidence="3">Integral membrane protein (Partial match) putative coiled-coil domain</fullName>
    </submittedName>
</protein>
<feature type="transmembrane region" description="Helical" evidence="2">
    <location>
        <begin position="46"/>
        <end position="63"/>
    </location>
</feature>
<sequence length="303" mass="33788">MRGRQRGARLDQPRPSRRASLRPAYEPDAFGRIAERVARFIGTARYLVAQSIVIVVWVAYNVFVPGSARFDEFPFIFLTLVLSLQAAYAAPLILLAQNRQDDRDRANLAQDREQSVRTRDDTEYLARELAAVRITIGELATRDFLRSELRALLAELDAADRDRDRDRRDRRRRREGDRRDRPDRAVTTGRLPAREARPAPPSGPLWGSARLPKHAALPLSGPRPESGGATRTRTAPGPLEGRLAGRKSADRRCRRGAGRQPGSTIARATCWPGGWSGGAGRRRRRVGCGRPAGRLVGRPRQGL</sequence>
<evidence type="ECO:0000313" key="3">
    <source>
        <dbReference type="EMBL" id="CAJ64693.1"/>
    </source>
</evidence>
<keyword evidence="2" id="KW-0472">Membrane</keyword>
<reference evidence="3 4" key="1">
    <citation type="journal article" date="2007" name="Genome Res.">
        <title>Genome characteristics of facultatively symbiotic Frankia sp. strains reflect host range and host plant biogeography.</title>
        <authorList>
            <person name="Normand P."/>
            <person name="Lapierre P."/>
            <person name="Tisa L.S."/>
            <person name="Gogarten J.P."/>
            <person name="Alloisio N."/>
            <person name="Bagnarol E."/>
            <person name="Bassi C.A."/>
            <person name="Berry A.M."/>
            <person name="Bickhart D.M."/>
            <person name="Choisne N."/>
            <person name="Couloux A."/>
            <person name="Cournoyer B."/>
            <person name="Cruveiller S."/>
            <person name="Daubin V."/>
            <person name="Demange N."/>
            <person name="Francino M.P."/>
            <person name="Goltsman E."/>
            <person name="Huang Y."/>
            <person name="Kopp O.R."/>
            <person name="Labarre L."/>
            <person name="Lapidus A."/>
            <person name="Lavire C."/>
            <person name="Marechal J."/>
            <person name="Martinez M."/>
            <person name="Mastronunzio J.E."/>
            <person name="Mullin B.C."/>
            <person name="Niemann J."/>
            <person name="Pujic P."/>
            <person name="Rawnsley T."/>
            <person name="Rouy Z."/>
            <person name="Schenowitz C."/>
            <person name="Sellstedt A."/>
            <person name="Tavares F."/>
            <person name="Tomkins J.P."/>
            <person name="Vallenet D."/>
            <person name="Valverde C."/>
            <person name="Wall L.G."/>
            <person name="Wang Y."/>
            <person name="Medigue C."/>
            <person name="Benson D.R."/>
        </authorList>
    </citation>
    <scope>NUCLEOTIDE SEQUENCE [LARGE SCALE GENOMIC DNA]</scope>
    <source>
        <strain evidence="4">DSM 45986 / CECT 9034 / ACN14a</strain>
    </source>
</reference>
<feature type="region of interest" description="Disordered" evidence="1">
    <location>
        <begin position="161"/>
        <end position="303"/>
    </location>
</feature>
<dbReference type="Proteomes" id="UP000000657">
    <property type="component" value="Chromosome"/>
</dbReference>
<dbReference type="eggNOG" id="COG4420">
    <property type="taxonomic scope" value="Bacteria"/>
</dbReference>
<name>Q0RCY1_FRAAA</name>
<feature type="compositionally biased region" description="Basic and acidic residues" evidence="1">
    <location>
        <begin position="174"/>
        <end position="184"/>
    </location>
</feature>